<dbReference type="SUPFAM" id="SSF53223">
    <property type="entry name" value="Aminoacid dehydrogenase-like, N-terminal domain"/>
    <property type="match status" value="1"/>
</dbReference>
<dbReference type="Gene3D" id="3.40.50.10860">
    <property type="entry name" value="Leucine Dehydrogenase, chain A, domain 1"/>
    <property type="match status" value="1"/>
</dbReference>
<evidence type="ECO:0000256" key="1">
    <source>
        <dbReference type="ARBA" id="ARBA00004871"/>
    </source>
</evidence>
<dbReference type="InterPro" id="IPR013708">
    <property type="entry name" value="Shikimate_DH-bd_N"/>
</dbReference>
<dbReference type="Gene3D" id="3.40.50.720">
    <property type="entry name" value="NAD(P)-binding Rossmann-like Domain"/>
    <property type="match status" value="1"/>
</dbReference>
<name>A0A934UX43_9MICO</name>
<feature type="domain" description="Shikimate dehydrogenase substrate binding N-terminal" evidence="3">
    <location>
        <begin position="8"/>
        <end position="89"/>
    </location>
</feature>
<comment type="caution">
    <text evidence="4">The sequence shown here is derived from an EMBL/GenBank/DDBJ whole genome shotgun (WGS) entry which is preliminary data.</text>
</comment>
<dbReference type="AlphaFoldDB" id="A0A934UX43"/>
<dbReference type="Proteomes" id="UP000618733">
    <property type="component" value="Unassembled WGS sequence"/>
</dbReference>
<sequence>MTVERLAVLGSPIAHSRSPLIHRAAYAELGLDWHYGRVRCGESALAAFLAGRDASWRGLSLTMPLKDEARRLAASLDPVAAESGVVNTLRRRDDGAWDGFNTDVGGLAAAIGAAGFSAERTLVLGSGATAISALLAARSLGATTITIAARNAHASRAIVDRFGEGREPGSGIAPEVRSVGLAELTNGRADAGASAAHGAGGGAPTLVISTLPGPAARDVALPESLMAVPLFDVAYDPWPSPLATRWSAAGGSASSGLGMLVEQAILQIRIFLSGSGDVPLPSEDRVREAVDRAIAASGVGG</sequence>
<dbReference type="PANTHER" id="PTHR21089">
    <property type="entry name" value="SHIKIMATE DEHYDROGENASE"/>
    <property type="match status" value="1"/>
</dbReference>
<dbReference type="SUPFAM" id="SSF51735">
    <property type="entry name" value="NAD(P)-binding Rossmann-fold domains"/>
    <property type="match status" value="1"/>
</dbReference>
<dbReference type="GO" id="GO:0050661">
    <property type="term" value="F:NADP binding"/>
    <property type="evidence" value="ECO:0007669"/>
    <property type="project" value="TreeGrafter"/>
</dbReference>
<dbReference type="GO" id="GO:0009073">
    <property type="term" value="P:aromatic amino acid family biosynthetic process"/>
    <property type="evidence" value="ECO:0007669"/>
    <property type="project" value="UniProtKB-KW"/>
</dbReference>
<organism evidence="4 5">
    <name type="scientific">Leucobacter edaphi</name>
    <dbReference type="NCBI Taxonomy" id="2796472"/>
    <lineage>
        <taxon>Bacteria</taxon>
        <taxon>Bacillati</taxon>
        <taxon>Actinomycetota</taxon>
        <taxon>Actinomycetes</taxon>
        <taxon>Micrococcales</taxon>
        <taxon>Microbacteriaceae</taxon>
        <taxon>Leucobacter</taxon>
    </lineage>
</organism>
<keyword evidence="2" id="KW-0028">Amino-acid biosynthesis</keyword>
<evidence type="ECO:0000259" key="3">
    <source>
        <dbReference type="Pfam" id="PF08501"/>
    </source>
</evidence>
<accession>A0A934UX43</accession>
<dbReference type="InterPro" id="IPR036291">
    <property type="entry name" value="NAD(P)-bd_dom_sf"/>
</dbReference>
<reference evidence="4" key="1">
    <citation type="submission" date="2020-12" db="EMBL/GenBank/DDBJ databases">
        <title>Leucobacter sp. CAS2, isolated from Chromium sludge.</title>
        <authorList>
            <person name="Xu Z."/>
        </authorList>
    </citation>
    <scope>NUCLEOTIDE SEQUENCE</scope>
    <source>
        <strain evidence="4">CSA2</strain>
    </source>
</reference>
<dbReference type="GO" id="GO:0004764">
    <property type="term" value="F:shikimate 3-dehydrogenase (NADP+) activity"/>
    <property type="evidence" value="ECO:0007669"/>
    <property type="project" value="InterPro"/>
</dbReference>
<gene>
    <name evidence="4" type="ORF">JD292_03800</name>
</gene>
<dbReference type="GO" id="GO:0005829">
    <property type="term" value="C:cytosol"/>
    <property type="evidence" value="ECO:0007669"/>
    <property type="project" value="TreeGrafter"/>
</dbReference>
<dbReference type="InterPro" id="IPR046346">
    <property type="entry name" value="Aminoacid_DH-like_N_sf"/>
</dbReference>
<dbReference type="EMBL" id="JAEHOI010000002">
    <property type="protein sequence ID" value="MBK0421206.1"/>
    <property type="molecule type" value="Genomic_DNA"/>
</dbReference>
<evidence type="ECO:0000256" key="2">
    <source>
        <dbReference type="ARBA" id="ARBA00023141"/>
    </source>
</evidence>
<protein>
    <submittedName>
        <fullName evidence="4">Shikimate dehydrogenase</fullName>
    </submittedName>
</protein>
<evidence type="ECO:0000313" key="4">
    <source>
        <dbReference type="EMBL" id="MBK0421206.1"/>
    </source>
</evidence>
<keyword evidence="5" id="KW-1185">Reference proteome</keyword>
<dbReference type="PANTHER" id="PTHR21089:SF1">
    <property type="entry name" value="BIFUNCTIONAL 3-DEHYDROQUINATE DEHYDRATASE_SHIKIMATE DEHYDROGENASE, CHLOROPLASTIC"/>
    <property type="match status" value="1"/>
</dbReference>
<dbReference type="InterPro" id="IPR022893">
    <property type="entry name" value="Shikimate_DH_fam"/>
</dbReference>
<proteinExistence type="predicted"/>
<dbReference type="Pfam" id="PF08501">
    <property type="entry name" value="Shikimate_dh_N"/>
    <property type="match status" value="1"/>
</dbReference>
<keyword evidence="2" id="KW-0057">Aromatic amino acid biosynthesis</keyword>
<dbReference type="GO" id="GO:0019632">
    <property type="term" value="P:shikimate metabolic process"/>
    <property type="evidence" value="ECO:0007669"/>
    <property type="project" value="TreeGrafter"/>
</dbReference>
<evidence type="ECO:0000313" key="5">
    <source>
        <dbReference type="Proteomes" id="UP000618733"/>
    </source>
</evidence>
<dbReference type="GO" id="GO:0009423">
    <property type="term" value="P:chorismate biosynthetic process"/>
    <property type="evidence" value="ECO:0007669"/>
    <property type="project" value="TreeGrafter"/>
</dbReference>
<comment type="pathway">
    <text evidence="1">Metabolic intermediate biosynthesis; chorismate biosynthesis; chorismate from D-erythrose 4-phosphate and phosphoenolpyruvate: step 4/7.</text>
</comment>